<name>A0A0V1HCX2_9BILA</name>
<dbReference type="EMBL" id="JYDP01000084">
    <property type="protein sequence ID" value="KRZ08627.1"/>
    <property type="molecule type" value="Genomic_DNA"/>
</dbReference>
<organism evidence="5 6">
    <name type="scientific">Trichinella zimbabwensis</name>
    <dbReference type="NCBI Taxonomy" id="268475"/>
    <lineage>
        <taxon>Eukaryota</taxon>
        <taxon>Metazoa</taxon>
        <taxon>Ecdysozoa</taxon>
        <taxon>Nematoda</taxon>
        <taxon>Enoplea</taxon>
        <taxon>Dorylaimia</taxon>
        <taxon>Trichinellida</taxon>
        <taxon>Trichinellidae</taxon>
        <taxon>Trichinella</taxon>
    </lineage>
</organism>
<dbReference type="Pfam" id="PF00089">
    <property type="entry name" value="Trypsin"/>
    <property type="match status" value="4"/>
</dbReference>
<dbReference type="InterPro" id="IPR051487">
    <property type="entry name" value="Ser/Thr_Proteases_Immune/Dev"/>
</dbReference>
<dbReference type="PROSITE" id="PS50240">
    <property type="entry name" value="TRYPSIN_DOM"/>
    <property type="match status" value="4"/>
</dbReference>
<keyword evidence="5" id="KW-0645">Protease</keyword>
<evidence type="ECO:0000313" key="6">
    <source>
        <dbReference type="Proteomes" id="UP000055024"/>
    </source>
</evidence>
<dbReference type="InterPro" id="IPR001254">
    <property type="entry name" value="Trypsin_dom"/>
</dbReference>
<keyword evidence="6" id="KW-1185">Reference proteome</keyword>
<dbReference type="SMART" id="SM00020">
    <property type="entry name" value="Tryp_SPc"/>
    <property type="match status" value="3"/>
</dbReference>
<evidence type="ECO:0000313" key="5">
    <source>
        <dbReference type="EMBL" id="KRZ08627.1"/>
    </source>
</evidence>
<dbReference type="PANTHER" id="PTHR24256">
    <property type="entry name" value="TRYPTASE-RELATED"/>
    <property type="match status" value="1"/>
</dbReference>
<dbReference type="Proteomes" id="UP000055024">
    <property type="component" value="Unassembled WGS sequence"/>
</dbReference>
<keyword evidence="5" id="KW-0378">Hydrolase</keyword>
<feature type="domain" description="Peptidase S1" evidence="4">
    <location>
        <begin position="52"/>
        <end position="225"/>
    </location>
</feature>
<dbReference type="OrthoDB" id="5916587at2759"/>
<dbReference type="STRING" id="268475.A0A0V1HCX2"/>
<feature type="domain" description="Peptidase S1" evidence="4">
    <location>
        <begin position="513"/>
        <end position="771"/>
    </location>
</feature>
<accession>A0A0V1HCX2</accession>
<keyword evidence="5" id="KW-0472">Membrane</keyword>
<comment type="similarity">
    <text evidence="2">Belongs to the peptidase S1 family. CLIP subfamily.</text>
</comment>
<dbReference type="Gene3D" id="2.40.10.10">
    <property type="entry name" value="Trypsin-like serine proteases"/>
    <property type="match status" value="4"/>
</dbReference>
<evidence type="ECO:0000256" key="2">
    <source>
        <dbReference type="ARBA" id="ARBA00024195"/>
    </source>
</evidence>
<evidence type="ECO:0000259" key="4">
    <source>
        <dbReference type="PROSITE" id="PS50240"/>
    </source>
</evidence>
<protein>
    <submittedName>
        <fullName evidence="5">Transmembrane protease serine 9</fullName>
    </submittedName>
</protein>
<evidence type="ECO:0000256" key="1">
    <source>
        <dbReference type="ARBA" id="ARBA00023157"/>
    </source>
</evidence>
<proteinExistence type="inferred from homology"/>
<keyword evidence="5" id="KW-0812">Transmembrane</keyword>
<comment type="caution">
    <text evidence="5">The sequence shown here is derived from an EMBL/GenBank/DDBJ whole genome shotgun (WGS) entry which is preliminary data.</text>
</comment>
<feature type="chain" id="PRO_5006879054" evidence="3">
    <location>
        <begin position="22"/>
        <end position="1074"/>
    </location>
</feature>
<feature type="domain" description="Peptidase S1" evidence="4">
    <location>
        <begin position="238"/>
        <end position="487"/>
    </location>
</feature>
<evidence type="ECO:0000256" key="3">
    <source>
        <dbReference type="SAM" id="SignalP"/>
    </source>
</evidence>
<dbReference type="GO" id="GO:0006508">
    <property type="term" value="P:proteolysis"/>
    <property type="evidence" value="ECO:0007669"/>
    <property type="project" value="UniProtKB-KW"/>
</dbReference>
<dbReference type="InterPro" id="IPR009003">
    <property type="entry name" value="Peptidase_S1_PA"/>
</dbReference>
<dbReference type="SUPFAM" id="SSF50494">
    <property type="entry name" value="Trypsin-like serine proteases"/>
    <property type="match status" value="4"/>
</dbReference>
<dbReference type="InterPro" id="IPR043504">
    <property type="entry name" value="Peptidase_S1_PA_chymotrypsin"/>
</dbReference>
<keyword evidence="3" id="KW-0732">Signal</keyword>
<feature type="signal peptide" evidence="3">
    <location>
        <begin position="1"/>
        <end position="21"/>
    </location>
</feature>
<dbReference type="AlphaFoldDB" id="A0A0V1HCX2"/>
<keyword evidence="1" id="KW-1015">Disulfide bond</keyword>
<feature type="domain" description="Peptidase S1" evidence="4">
    <location>
        <begin position="804"/>
        <end position="1058"/>
    </location>
</feature>
<sequence>MNRLINFLLIWLLNFNVNVESEVECGQNLHENMSPVNKWKLNSTISMPKFNPWNVFISGKNKACGGVLIQVFQNNPTSEIVLTSSQCFIDKDGHRLNHANYKVFLGAYNFDENKRTTSRTVGIKHITVMEFDNQTMLNDLALITLETTIQFDYNIRAVCLPHFDFDLKDADWISLTGWKTDTKKNYELGGTGILQQIPIATLSAEECQEIIPTFHRTYHTCDIECGISHYLPATLYTSVGYPPNYTNAIASPYSMPWNVIIQAEHKICGGVLIRIQKTANSSNTVLSSSSCFSKKFGMKPNHANTKVHLGVHKFPSDTDKVTVGIKHVTSTPYEQGMMKKDIALITLQAEVEFNEKIRPICFPHINFKPPVAYKYPLVGWALSEIAKIKGIPYLLQVPVKLIDSSDCATMLKEFSKDDHICGYFADPHIFNNTVPLDHGSVITSLYQKNIFLIGMLSGIIPIQNSSAHILLFSRISTSVEWIMRSSDPSSLVDFQQFLPSSETEVNIPCGRAIVQGPEIQASVGYPPNFKNVMAVPQSMPWNVIVQAEIGTCGGVLIRFNEESNYTDIVLTSSRCFFKSYKADHANVKVHLGVHKLPLSRNTVTIGVKYVTTTPFTKNDTQKDLALITLEGDVEISEKIRPICLPARDLEIPTPTVLWLVGWNTMDGYGLPSKKIPFLMQLPVLIITPSNCKKLFTNYSNNDHICGRYVDQFLFNITKNVDYGSPLIGKNQDNMYVLGTFNGHIMNPNGTGSLLIFSRVSTAMEWIVRSSNPSSYIEENEFVVVTNHKCGVEKFPQRKVYYEFMPNGTNDEENLKEHIHALPHSFPWSALIRGKNRICGGALVAMPINYFYAEYVLTTAQCFLDENDKYINHDNYKVVLGAHNLARRQGQVVVGIKQVTLSAFDRSTMGPDLALITLETAVDLNDQIQLICLPIGDISMAENDRLPLVGWNTSPDSNSTQQSIVLQQIPIELHSDEQCEEVFQNYSPNKHICGSIFDPAVKAFKPTVDIGSILSAEIANQTFLYGLFSGHLSSSSAENDIFLFNRIQYSAEWLMRTADPAFYTFHDIQIVYLHS</sequence>
<reference evidence="5 6" key="1">
    <citation type="submission" date="2015-01" db="EMBL/GenBank/DDBJ databases">
        <title>Evolution of Trichinella species and genotypes.</title>
        <authorList>
            <person name="Korhonen P.K."/>
            <person name="Edoardo P."/>
            <person name="Giuseppe L.R."/>
            <person name="Gasser R.B."/>
        </authorList>
    </citation>
    <scope>NUCLEOTIDE SEQUENCE [LARGE SCALE GENOMIC DNA]</scope>
    <source>
        <strain evidence="5">ISS1029</strain>
    </source>
</reference>
<gene>
    <name evidence="5" type="primary">Tmprss9</name>
    <name evidence="5" type="ORF">T11_14767</name>
</gene>
<dbReference type="GO" id="GO:0004252">
    <property type="term" value="F:serine-type endopeptidase activity"/>
    <property type="evidence" value="ECO:0007669"/>
    <property type="project" value="InterPro"/>
</dbReference>